<gene>
    <name evidence="1" type="ORF">J3U87_30885</name>
</gene>
<dbReference type="KEGG" id="scor:J3U87_30885"/>
<dbReference type="Proteomes" id="UP000663929">
    <property type="component" value="Chromosome"/>
</dbReference>
<evidence type="ECO:0000313" key="1">
    <source>
        <dbReference type="EMBL" id="QTD50011.1"/>
    </source>
</evidence>
<organism evidence="1 2">
    <name type="scientific">Sulfidibacter corallicola</name>
    <dbReference type="NCBI Taxonomy" id="2818388"/>
    <lineage>
        <taxon>Bacteria</taxon>
        <taxon>Pseudomonadati</taxon>
        <taxon>Acidobacteriota</taxon>
        <taxon>Holophagae</taxon>
        <taxon>Acanthopleuribacterales</taxon>
        <taxon>Acanthopleuribacteraceae</taxon>
        <taxon>Sulfidibacter</taxon>
    </lineage>
</organism>
<accession>A0A8A4TMA8</accession>
<dbReference type="AlphaFoldDB" id="A0A8A4TMA8"/>
<protein>
    <submittedName>
        <fullName evidence="1">Uncharacterized protein</fullName>
    </submittedName>
</protein>
<proteinExistence type="predicted"/>
<dbReference type="RefSeq" id="WP_237379642.1">
    <property type="nucleotide sequence ID" value="NZ_CP071793.1"/>
</dbReference>
<evidence type="ECO:0000313" key="2">
    <source>
        <dbReference type="Proteomes" id="UP000663929"/>
    </source>
</evidence>
<sequence>MSNPGDFLKMLDTGHAIVLKEFPQAQLYEADWNRGQPELWRFVYNDPATVPNSTIILNNVKGQFEPPRHIDSPWLEDRVIPFPVPMNLTVAEALAKKAGFDGDIAAITLRWPLYPESHEPCYILGIPSQHVHVFVGVYTHQVSTSPLST</sequence>
<name>A0A8A4TMA8_SULCO</name>
<keyword evidence="2" id="KW-1185">Reference proteome</keyword>
<reference evidence="1" key="1">
    <citation type="submission" date="2021-03" db="EMBL/GenBank/DDBJ databases">
        <title>Acanthopleuribacteraceae sp. M133.</title>
        <authorList>
            <person name="Wang G."/>
        </authorList>
    </citation>
    <scope>NUCLEOTIDE SEQUENCE</scope>
    <source>
        <strain evidence="1">M133</strain>
    </source>
</reference>
<dbReference type="EMBL" id="CP071793">
    <property type="protein sequence ID" value="QTD50011.1"/>
    <property type="molecule type" value="Genomic_DNA"/>
</dbReference>